<dbReference type="Proteomes" id="UP000003781">
    <property type="component" value="Unassembled WGS sequence"/>
</dbReference>
<dbReference type="AlphaFoldDB" id="A3IRL5"/>
<sequence>MNNLVNKLLEEIKIEDEKVSSKNFDKNEVYQ</sequence>
<evidence type="ECO:0000313" key="1">
    <source>
        <dbReference type="EMBL" id="EAZ90864.1"/>
    </source>
</evidence>
<dbReference type="EMBL" id="AAXW01000019">
    <property type="protein sequence ID" value="EAZ90864.1"/>
    <property type="molecule type" value="Genomic_DNA"/>
</dbReference>
<accession>A3IRL5</accession>
<gene>
    <name evidence="1" type="ORF">CY0110_25576</name>
</gene>
<keyword evidence="2" id="KW-1185">Reference proteome</keyword>
<reference evidence="1 2" key="1">
    <citation type="submission" date="2007-03" db="EMBL/GenBank/DDBJ databases">
        <authorList>
            <person name="Stal L."/>
            <person name="Ferriera S."/>
            <person name="Johnson J."/>
            <person name="Kravitz S."/>
            <person name="Beeson K."/>
            <person name="Sutton G."/>
            <person name="Rogers Y.-H."/>
            <person name="Friedman R."/>
            <person name="Frazier M."/>
            <person name="Venter J.C."/>
        </authorList>
    </citation>
    <scope>NUCLEOTIDE SEQUENCE [LARGE SCALE GENOMIC DNA]</scope>
    <source>
        <strain evidence="1 2">CCY0110</strain>
    </source>
</reference>
<evidence type="ECO:0000313" key="2">
    <source>
        <dbReference type="Proteomes" id="UP000003781"/>
    </source>
</evidence>
<protein>
    <submittedName>
        <fullName evidence="1">Uncharacterized protein</fullName>
    </submittedName>
</protein>
<proteinExistence type="predicted"/>
<name>A3IRL5_9CHRO</name>
<organism evidence="1 2">
    <name type="scientific">Crocosphaera chwakensis CCY0110</name>
    <dbReference type="NCBI Taxonomy" id="391612"/>
    <lineage>
        <taxon>Bacteria</taxon>
        <taxon>Bacillati</taxon>
        <taxon>Cyanobacteriota</taxon>
        <taxon>Cyanophyceae</taxon>
        <taxon>Oscillatoriophycideae</taxon>
        <taxon>Chroococcales</taxon>
        <taxon>Aphanothecaceae</taxon>
        <taxon>Crocosphaera</taxon>
        <taxon>Crocosphaera chwakensis</taxon>
    </lineage>
</organism>
<comment type="caution">
    <text evidence="1">The sequence shown here is derived from an EMBL/GenBank/DDBJ whole genome shotgun (WGS) entry which is preliminary data.</text>
</comment>